<dbReference type="Gene3D" id="3.40.50.150">
    <property type="entry name" value="Vaccinia Virus protein VP39"/>
    <property type="match status" value="1"/>
</dbReference>
<dbReference type="EMBL" id="NRSG01000227">
    <property type="protein sequence ID" value="MBK1660917.1"/>
    <property type="molecule type" value="Genomic_DNA"/>
</dbReference>
<protein>
    <recommendedName>
        <fullName evidence="1">Methyltransferase type 11 domain-containing protein</fullName>
    </recommendedName>
</protein>
<evidence type="ECO:0000259" key="1">
    <source>
        <dbReference type="Pfam" id="PF08241"/>
    </source>
</evidence>
<name>A0ABS1D4A8_9PROT</name>
<organism evidence="2 3">
    <name type="scientific">Paracraurococcus ruber</name>
    <dbReference type="NCBI Taxonomy" id="77675"/>
    <lineage>
        <taxon>Bacteria</taxon>
        <taxon>Pseudomonadati</taxon>
        <taxon>Pseudomonadota</taxon>
        <taxon>Alphaproteobacteria</taxon>
        <taxon>Acetobacterales</taxon>
        <taxon>Roseomonadaceae</taxon>
        <taxon>Paracraurococcus</taxon>
    </lineage>
</organism>
<accession>A0ABS1D4A8</accession>
<sequence length="207" mass="22132">MAPLAALRRLAAEDHRHPQFNAHVATLLDSVPPPGLCLSVGGGPGRPHPRLTNLNIAPFANVDIVGDAHALPFAGGSVGGVYCEAVLEHLEDPNRAVAEMLRVLRPGGLALAATPFLQAFHGYPSHFQNFTTEGHRLLFARAGFEVLDCGPCVGPAYVVTSLVSTFLAQFPPRLLRLGDRWLVRHPRAAMLCSTTYVLARKPAAAPN</sequence>
<gene>
    <name evidence="2" type="ORF">CKO45_22110</name>
</gene>
<proteinExistence type="predicted"/>
<dbReference type="RefSeq" id="WP_133220351.1">
    <property type="nucleotide sequence ID" value="NZ_NRSG01000227.1"/>
</dbReference>
<reference evidence="2 3" key="1">
    <citation type="journal article" date="2020" name="Microorganisms">
        <title>Osmotic Adaptation and Compatible Solute Biosynthesis of Phototrophic Bacteria as Revealed from Genome Analyses.</title>
        <authorList>
            <person name="Imhoff J.F."/>
            <person name="Rahn T."/>
            <person name="Kunzel S."/>
            <person name="Keller A."/>
            <person name="Neulinger S.C."/>
        </authorList>
    </citation>
    <scope>NUCLEOTIDE SEQUENCE [LARGE SCALE GENOMIC DNA]</scope>
    <source>
        <strain evidence="2 3">DSM 15382</strain>
    </source>
</reference>
<dbReference type="InterPro" id="IPR029063">
    <property type="entry name" value="SAM-dependent_MTases_sf"/>
</dbReference>
<dbReference type="Proteomes" id="UP000697995">
    <property type="component" value="Unassembled WGS sequence"/>
</dbReference>
<feature type="domain" description="Methyltransferase type 11" evidence="1">
    <location>
        <begin position="64"/>
        <end position="111"/>
    </location>
</feature>
<comment type="caution">
    <text evidence="2">The sequence shown here is derived from an EMBL/GenBank/DDBJ whole genome shotgun (WGS) entry which is preliminary data.</text>
</comment>
<keyword evidence="3" id="KW-1185">Reference proteome</keyword>
<dbReference type="SUPFAM" id="SSF53335">
    <property type="entry name" value="S-adenosyl-L-methionine-dependent methyltransferases"/>
    <property type="match status" value="1"/>
</dbReference>
<dbReference type="Pfam" id="PF08241">
    <property type="entry name" value="Methyltransf_11"/>
    <property type="match status" value="1"/>
</dbReference>
<evidence type="ECO:0000313" key="2">
    <source>
        <dbReference type="EMBL" id="MBK1660917.1"/>
    </source>
</evidence>
<dbReference type="InterPro" id="IPR013216">
    <property type="entry name" value="Methyltransf_11"/>
</dbReference>
<evidence type="ECO:0000313" key="3">
    <source>
        <dbReference type="Proteomes" id="UP000697995"/>
    </source>
</evidence>